<gene>
    <name evidence="1" type="ORF">VP01_3723g2</name>
</gene>
<dbReference type="AlphaFoldDB" id="A0A0L6UU09"/>
<feature type="non-terminal residue" evidence="1">
    <location>
        <position position="1"/>
    </location>
</feature>
<comment type="caution">
    <text evidence="1">The sequence shown here is derived from an EMBL/GenBank/DDBJ whole genome shotgun (WGS) entry which is preliminary data.</text>
</comment>
<dbReference type="VEuPathDB" id="FungiDB:VP01_3723g2"/>
<sequence length="60" mass="6935">DAQLAQSQIFTSTNPIQDNSKKCNDFWNKAVKHFNNHNSASLQTGDSHFYNIFQAFYFGF</sequence>
<protein>
    <submittedName>
        <fullName evidence="1">Uncharacterized protein</fullName>
    </submittedName>
</protein>
<reference evidence="1 2" key="1">
    <citation type="submission" date="2015-08" db="EMBL/GenBank/DDBJ databases">
        <title>Next Generation Sequencing and Analysis of the Genome of Puccinia sorghi L Schw, the Causal Agent of Maize Common Rust.</title>
        <authorList>
            <person name="Rochi L."/>
            <person name="Burguener G."/>
            <person name="Darino M."/>
            <person name="Turjanski A."/>
            <person name="Kreff E."/>
            <person name="Dieguez M.J."/>
            <person name="Sacco F."/>
        </authorList>
    </citation>
    <scope>NUCLEOTIDE SEQUENCE [LARGE SCALE GENOMIC DNA]</scope>
    <source>
        <strain evidence="1 2">RO10H11247</strain>
    </source>
</reference>
<evidence type="ECO:0000313" key="2">
    <source>
        <dbReference type="Proteomes" id="UP000037035"/>
    </source>
</evidence>
<name>A0A0L6UU09_9BASI</name>
<dbReference type="Proteomes" id="UP000037035">
    <property type="component" value="Unassembled WGS sequence"/>
</dbReference>
<organism evidence="1 2">
    <name type="scientific">Puccinia sorghi</name>
    <dbReference type="NCBI Taxonomy" id="27349"/>
    <lineage>
        <taxon>Eukaryota</taxon>
        <taxon>Fungi</taxon>
        <taxon>Dikarya</taxon>
        <taxon>Basidiomycota</taxon>
        <taxon>Pucciniomycotina</taxon>
        <taxon>Pucciniomycetes</taxon>
        <taxon>Pucciniales</taxon>
        <taxon>Pucciniaceae</taxon>
        <taxon>Puccinia</taxon>
    </lineage>
</organism>
<accession>A0A0L6UU09</accession>
<evidence type="ECO:0000313" key="1">
    <source>
        <dbReference type="EMBL" id="KNZ52028.1"/>
    </source>
</evidence>
<dbReference type="EMBL" id="LAVV01008750">
    <property type="protein sequence ID" value="KNZ52028.1"/>
    <property type="molecule type" value="Genomic_DNA"/>
</dbReference>
<keyword evidence="2" id="KW-1185">Reference proteome</keyword>
<proteinExistence type="predicted"/>